<sequence>MTGRYPNLFLAGAPKCGTTSLYDWLAQHPAIFGSEVKEPIFFRKGLSMGGELPERDYLSFYDGWKSEKYALDGSTHHFYSPSAAAEIKAAAPDAKIIIALRNPAEATHSMYHQLRYTGVETVLTLEESLAAENARFQTLEPRRRGIPENLLYSRVYAFEHNVSRYIEAFGRENVHIILLDDLKDHPMQSLRDIYDWLGIDSSCAENTDFQAKNGPKAVRSRFILNLAYYPPAWLGRFTKPLFSAATRRRIRGYLKKMSTTSSKNAPLDRETRQLLLNRHRSDIEWVERLLERDLSHWKQPAPDKPANCLQGHPEIQYGQADA</sequence>
<evidence type="ECO:0000259" key="4">
    <source>
        <dbReference type="Pfam" id="PF00685"/>
    </source>
</evidence>
<accession>A0A844Z779</accession>
<dbReference type="PANTHER" id="PTHR10605:SF56">
    <property type="entry name" value="BIFUNCTIONAL HEPARAN SULFATE N-DEACETYLASE_N-SULFOTRANSFERASE"/>
    <property type="match status" value="1"/>
</dbReference>
<dbReference type="InterPro" id="IPR000863">
    <property type="entry name" value="Sulfotransferase_dom"/>
</dbReference>
<dbReference type="InterPro" id="IPR027417">
    <property type="entry name" value="P-loop_NTPase"/>
</dbReference>
<evidence type="ECO:0000313" key="6">
    <source>
        <dbReference type="Proteomes" id="UP000460290"/>
    </source>
</evidence>
<dbReference type="SUPFAM" id="SSF52540">
    <property type="entry name" value="P-loop containing nucleoside triphosphate hydrolases"/>
    <property type="match status" value="1"/>
</dbReference>
<reference evidence="5 6" key="1">
    <citation type="submission" date="2019-12" db="EMBL/GenBank/DDBJ databases">
        <title>Genomic-based taxomic classification of the family Erythrobacteraceae.</title>
        <authorList>
            <person name="Xu L."/>
        </authorList>
    </citation>
    <scope>NUCLEOTIDE SEQUENCE [LARGE SCALE GENOMIC DNA]</scope>
    <source>
        <strain evidence="5 6">KCTC 42006</strain>
    </source>
</reference>
<keyword evidence="2" id="KW-0325">Glycoprotein</keyword>
<organism evidence="5 6">
    <name type="scientific">Pontixanthobacter aestiaquae</name>
    <dbReference type="NCBI Taxonomy" id="1509367"/>
    <lineage>
        <taxon>Bacteria</taxon>
        <taxon>Pseudomonadati</taxon>
        <taxon>Pseudomonadota</taxon>
        <taxon>Alphaproteobacteria</taxon>
        <taxon>Sphingomonadales</taxon>
        <taxon>Erythrobacteraceae</taxon>
        <taxon>Pontixanthobacter</taxon>
    </lineage>
</organism>
<evidence type="ECO:0000256" key="2">
    <source>
        <dbReference type="ARBA" id="ARBA00023180"/>
    </source>
</evidence>
<dbReference type="Gene3D" id="3.40.50.300">
    <property type="entry name" value="P-loop containing nucleotide triphosphate hydrolases"/>
    <property type="match status" value="1"/>
</dbReference>
<comment type="caution">
    <text evidence="5">The sequence shown here is derived from an EMBL/GenBank/DDBJ whole genome shotgun (WGS) entry which is preliminary data.</text>
</comment>
<keyword evidence="1" id="KW-0808">Transferase</keyword>
<gene>
    <name evidence="5" type="ORF">GRI35_06965</name>
</gene>
<dbReference type="AlphaFoldDB" id="A0A844Z779"/>
<evidence type="ECO:0000256" key="1">
    <source>
        <dbReference type="ARBA" id="ARBA00022679"/>
    </source>
</evidence>
<keyword evidence="6" id="KW-1185">Reference proteome</keyword>
<dbReference type="GO" id="GO:0008146">
    <property type="term" value="F:sulfotransferase activity"/>
    <property type="evidence" value="ECO:0007669"/>
    <property type="project" value="InterPro"/>
</dbReference>
<name>A0A844Z779_9SPHN</name>
<dbReference type="PANTHER" id="PTHR10605">
    <property type="entry name" value="HEPARAN SULFATE SULFOTRANSFERASE"/>
    <property type="match status" value="1"/>
</dbReference>
<dbReference type="Pfam" id="PF00685">
    <property type="entry name" value="Sulfotransfer_1"/>
    <property type="match status" value="1"/>
</dbReference>
<feature type="region of interest" description="Disordered" evidence="3">
    <location>
        <begin position="298"/>
        <end position="322"/>
    </location>
</feature>
<evidence type="ECO:0000256" key="3">
    <source>
        <dbReference type="SAM" id="MobiDB-lite"/>
    </source>
</evidence>
<protein>
    <recommendedName>
        <fullName evidence="4">Sulfotransferase domain-containing protein</fullName>
    </recommendedName>
</protein>
<dbReference type="Proteomes" id="UP000460290">
    <property type="component" value="Unassembled WGS sequence"/>
</dbReference>
<dbReference type="OrthoDB" id="981508at2"/>
<proteinExistence type="predicted"/>
<dbReference type="EMBL" id="WTYZ01000001">
    <property type="protein sequence ID" value="MXO83106.1"/>
    <property type="molecule type" value="Genomic_DNA"/>
</dbReference>
<dbReference type="InterPro" id="IPR037359">
    <property type="entry name" value="NST/OST"/>
</dbReference>
<evidence type="ECO:0000313" key="5">
    <source>
        <dbReference type="EMBL" id="MXO83106.1"/>
    </source>
</evidence>
<feature type="domain" description="Sulfotransferase" evidence="4">
    <location>
        <begin position="7"/>
        <end position="208"/>
    </location>
</feature>
<dbReference type="RefSeq" id="WP_160613490.1">
    <property type="nucleotide sequence ID" value="NZ_JAUFQM010000001.1"/>
</dbReference>